<evidence type="ECO:0000256" key="6">
    <source>
        <dbReference type="ARBA" id="ARBA00022989"/>
    </source>
</evidence>
<comment type="subcellular location">
    <subcellularLocation>
        <location evidence="1">Cell membrane</location>
        <topology evidence="1">Multi-pass membrane protein</topology>
    </subcellularLocation>
</comment>
<keyword evidence="4 9" id="KW-0812">Transmembrane</keyword>
<evidence type="ECO:0000256" key="9">
    <source>
        <dbReference type="SAM" id="Phobius"/>
    </source>
</evidence>
<dbReference type="PANTHER" id="PTHR11795:SF445">
    <property type="entry name" value="AMINO ACID ABC TRANSPORTER PERMEASE PROTEIN"/>
    <property type="match status" value="1"/>
</dbReference>
<evidence type="ECO:0000313" key="11">
    <source>
        <dbReference type="Proteomes" id="UP000271256"/>
    </source>
</evidence>
<dbReference type="GO" id="GO:0005886">
    <property type="term" value="C:plasma membrane"/>
    <property type="evidence" value="ECO:0007669"/>
    <property type="project" value="UniProtKB-SubCell"/>
</dbReference>
<evidence type="ECO:0000256" key="7">
    <source>
        <dbReference type="ARBA" id="ARBA00023136"/>
    </source>
</evidence>
<dbReference type="EMBL" id="RBWE01000001">
    <property type="protein sequence ID" value="RKO67897.1"/>
    <property type="molecule type" value="Genomic_DNA"/>
</dbReference>
<dbReference type="OrthoDB" id="9807115at2"/>
<dbReference type="GO" id="GO:0022857">
    <property type="term" value="F:transmembrane transporter activity"/>
    <property type="evidence" value="ECO:0007669"/>
    <property type="project" value="InterPro"/>
</dbReference>
<dbReference type="InterPro" id="IPR001851">
    <property type="entry name" value="ABC_transp_permease"/>
</dbReference>
<keyword evidence="11" id="KW-1185">Reference proteome</keyword>
<feature type="transmembrane region" description="Helical" evidence="9">
    <location>
        <begin position="7"/>
        <end position="30"/>
    </location>
</feature>
<dbReference type="CDD" id="cd06582">
    <property type="entry name" value="TM_PBP1_LivH_like"/>
    <property type="match status" value="1"/>
</dbReference>
<evidence type="ECO:0000256" key="3">
    <source>
        <dbReference type="ARBA" id="ARBA00022475"/>
    </source>
</evidence>
<dbReference type="PANTHER" id="PTHR11795">
    <property type="entry name" value="BRANCHED-CHAIN AMINO ACID TRANSPORT SYSTEM PERMEASE PROTEIN LIVH"/>
    <property type="match status" value="1"/>
</dbReference>
<dbReference type="AlphaFoldDB" id="A0A494X3W8"/>
<keyword evidence="6 9" id="KW-1133">Transmembrane helix</keyword>
<feature type="transmembrane region" description="Helical" evidence="9">
    <location>
        <begin position="146"/>
        <end position="163"/>
    </location>
</feature>
<dbReference type="InterPro" id="IPR052157">
    <property type="entry name" value="BCAA_transport_permease"/>
</dbReference>
<accession>A0A494X3W8</accession>
<feature type="transmembrane region" description="Helical" evidence="9">
    <location>
        <begin position="229"/>
        <end position="253"/>
    </location>
</feature>
<evidence type="ECO:0000256" key="5">
    <source>
        <dbReference type="ARBA" id="ARBA00022970"/>
    </source>
</evidence>
<feature type="transmembrane region" description="Helical" evidence="9">
    <location>
        <begin position="36"/>
        <end position="53"/>
    </location>
</feature>
<reference evidence="10 11" key="1">
    <citation type="submission" date="2018-10" db="EMBL/GenBank/DDBJ databases">
        <authorList>
            <person name="Grouzdev D.S."/>
            <person name="Krutkina M.S."/>
            <person name="Tourova T.P."/>
            <person name="Nazina T.N."/>
        </authorList>
    </citation>
    <scope>NUCLEOTIDE SEQUENCE [LARGE SCALE GENOMIC DNA]</scope>
    <source>
        <strain evidence="10 11">435</strain>
    </source>
</reference>
<sequence>MGLLSAIINGILMGGIYGLLALGLTLIFGIMKIINFAHGAFLMVAMIFSYWLWKIMGIDPYLSVVIIIPVLFVLGYLTQRYLIKPVLDAEKDVREPIGALLLTAGLSVAIENFMLMVFGADYLMAKTTYSGASIYVSGLSISVPRLYAFVATLIATFLFYQFLNKTELGRAMRATGQDRGVALLMGIDVPKVYSIAFGIGTALAGLTGIFLIPFYYAHPSVGEVFITKAFIIVVLGGLGSVPGALAGGLLIGLVESVAAQYMTATWTAILVYFAFLAFLLFRPSGLFGSRYEW</sequence>
<comment type="similarity">
    <text evidence="8">Belongs to the binding-protein-dependent transport system permease family. LivHM subfamily.</text>
</comment>
<gene>
    <name evidence="10" type="ORF">D7024_13780</name>
</gene>
<keyword evidence="7 9" id="KW-0472">Membrane</keyword>
<proteinExistence type="inferred from homology"/>
<evidence type="ECO:0000256" key="1">
    <source>
        <dbReference type="ARBA" id="ARBA00004651"/>
    </source>
</evidence>
<feature type="transmembrane region" description="Helical" evidence="9">
    <location>
        <begin position="60"/>
        <end position="77"/>
    </location>
</feature>
<evidence type="ECO:0000256" key="4">
    <source>
        <dbReference type="ARBA" id="ARBA00022692"/>
    </source>
</evidence>
<comment type="caution">
    <text evidence="10">The sequence shown here is derived from an EMBL/GenBank/DDBJ whole genome shotgun (WGS) entry which is preliminary data.</text>
</comment>
<dbReference type="RefSeq" id="WP_121452286.1">
    <property type="nucleotide sequence ID" value="NZ_RBWE01000001.1"/>
</dbReference>
<evidence type="ECO:0000313" key="10">
    <source>
        <dbReference type="EMBL" id="RKO67897.1"/>
    </source>
</evidence>
<name>A0A494X3W8_9FIRM</name>
<feature type="transmembrane region" description="Helical" evidence="9">
    <location>
        <begin position="97"/>
        <end position="125"/>
    </location>
</feature>
<evidence type="ECO:0000256" key="2">
    <source>
        <dbReference type="ARBA" id="ARBA00022448"/>
    </source>
</evidence>
<dbReference type="Proteomes" id="UP000271256">
    <property type="component" value="Unassembled WGS sequence"/>
</dbReference>
<dbReference type="GO" id="GO:0006865">
    <property type="term" value="P:amino acid transport"/>
    <property type="evidence" value="ECO:0007669"/>
    <property type="project" value="UniProtKB-KW"/>
</dbReference>
<evidence type="ECO:0000256" key="8">
    <source>
        <dbReference type="ARBA" id="ARBA00037998"/>
    </source>
</evidence>
<keyword evidence="2" id="KW-0813">Transport</keyword>
<keyword evidence="5" id="KW-0029">Amino-acid transport</keyword>
<feature type="transmembrane region" description="Helical" evidence="9">
    <location>
        <begin position="259"/>
        <end position="281"/>
    </location>
</feature>
<keyword evidence="3" id="KW-1003">Cell membrane</keyword>
<organism evidence="10 11">
    <name type="scientific">Desulfofundulus salinus</name>
    <dbReference type="NCBI Taxonomy" id="2419843"/>
    <lineage>
        <taxon>Bacteria</taxon>
        <taxon>Bacillati</taxon>
        <taxon>Bacillota</taxon>
        <taxon>Clostridia</taxon>
        <taxon>Eubacteriales</taxon>
        <taxon>Peptococcaceae</taxon>
        <taxon>Desulfofundulus</taxon>
    </lineage>
</organism>
<feature type="transmembrane region" description="Helical" evidence="9">
    <location>
        <begin position="192"/>
        <end position="217"/>
    </location>
</feature>
<protein>
    <submittedName>
        <fullName evidence="10">Branched-chain amino acid ABC transporter permease</fullName>
    </submittedName>
</protein>
<dbReference type="Pfam" id="PF02653">
    <property type="entry name" value="BPD_transp_2"/>
    <property type="match status" value="1"/>
</dbReference>